<organism evidence="1 2">
    <name type="scientific">Romboutsia maritimum</name>
    <dbReference type="NCBI Taxonomy" id="2020948"/>
    <lineage>
        <taxon>Bacteria</taxon>
        <taxon>Bacillati</taxon>
        <taxon>Bacillota</taxon>
        <taxon>Clostridia</taxon>
        <taxon>Peptostreptococcales</taxon>
        <taxon>Peptostreptococcaceae</taxon>
        <taxon>Romboutsia</taxon>
    </lineage>
</organism>
<keyword evidence="2" id="KW-1185">Reference proteome</keyword>
<evidence type="ECO:0000313" key="2">
    <source>
        <dbReference type="Proteomes" id="UP000243494"/>
    </source>
</evidence>
<evidence type="ECO:0000313" key="1">
    <source>
        <dbReference type="EMBL" id="RDY24960.1"/>
    </source>
</evidence>
<accession>A0A371IWV3</accession>
<dbReference type="Proteomes" id="UP000243494">
    <property type="component" value="Unassembled WGS sequence"/>
</dbReference>
<comment type="caution">
    <text evidence="1">The sequence shown here is derived from an EMBL/GenBank/DDBJ whole genome shotgun (WGS) entry which is preliminary data.</text>
</comment>
<sequence>MSEKRKYRGSIRFGDIVSIVEATEDIDSQGTEKLIDDMKDNIIMGKYNRGTSNNIENYIEGIEYISNQDYIDESNKQENNIEVCKLDKNKNSVFFEYGSVMFNDFRNESPGSQIWINYGDKYLNNTLDFKWSEGKNKVKLCFISENIDSGKLWIEIKSSYGQTYMRQYFINREFDFNTIRIIIKNDMLNDVFELKNIKINGLEINKNVEHKSNLEIWDLENKQNIREFELQCDFILSKNKNKKDINNNVEILFGNK</sequence>
<dbReference type="RefSeq" id="WP_095404681.1">
    <property type="nucleotide sequence ID" value="NZ_NOJZ02000001.1"/>
</dbReference>
<proteinExistence type="predicted"/>
<dbReference type="EMBL" id="NOJZ02000001">
    <property type="protein sequence ID" value="RDY24960.1"/>
    <property type="molecule type" value="Genomic_DNA"/>
</dbReference>
<reference evidence="1 2" key="1">
    <citation type="journal article" date="2017" name="Genome Announc.">
        <title>Draft Genome Sequence of Romboutsia maritimum sp. nov. Strain CCRI-22766(T), Isolated from Coastal Estuarine Mud.</title>
        <authorList>
            <person name="Maheux A.F."/>
            <person name="Boudreau D.K."/>
            <person name="Berube E."/>
            <person name="Boissinot M."/>
            <person name="Raymond F."/>
            <person name="Brodeur S."/>
            <person name="Corbeil J."/>
            <person name="Brightwell G."/>
            <person name="Broda D."/>
            <person name="Omar R.F."/>
            <person name="Bergeron M.G."/>
        </authorList>
    </citation>
    <scope>NUCLEOTIDE SEQUENCE [LARGE SCALE GENOMIC DNA]</scope>
    <source>
        <strain evidence="1 2">CCRI-22766</strain>
    </source>
</reference>
<protein>
    <submittedName>
        <fullName evidence="1">Uncharacterized protein</fullName>
    </submittedName>
</protein>
<gene>
    <name evidence="1" type="ORF">CHF27_001815</name>
</gene>
<name>A0A371IWV3_9FIRM</name>
<dbReference type="AlphaFoldDB" id="A0A371IWV3"/>